<evidence type="ECO:0000256" key="3">
    <source>
        <dbReference type="ARBA" id="ARBA00022679"/>
    </source>
</evidence>
<comment type="catalytic activity">
    <reaction evidence="4">
        <text>RNA(n) + ATP = RNA(n)-3'-adenine ribonucleotide + diphosphate</text>
        <dbReference type="Rhea" id="RHEA:11332"/>
        <dbReference type="Rhea" id="RHEA-COMP:14527"/>
        <dbReference type="Rhea" id="RHEA-COMP:17347"/>
        <dbReference type="ChEBI" id="CHEBI:30616"/>
        <dbReference type="ChEBI" id="CHEBI:33019"/>
        <dbReference type="ChEBI" id="CHEBI:140395"/>
        <dbReference type="ChEBI" id="CHEBI:173115"/>
        <dbReference type="EC" id="2.7.7.19"/>
    </reaction>
    <physiologicalReaction direction="left-to-right" evidence="4">
        <dbReference type="Rhea" id="RHEA:11333"/>
    </physiologicalReaction>
</comment>
<dbReference type="PANTHER" id="PTHR12974:SF36">
    <property type="entry name" value="POLYNUCLEOTIDE ADENYLYLTRANSFERASE"/>
    <property type="match status" value="1"/>
</dbReference>
<reference evidence="6" key="1">
    <citation type="submission" date="2023-03" db="EMBL/GenBank/DDBJ databases">
        <authorList>
            <person name="Steffen K."/>
            <person name="Cardenas P."/>
        </authorList>
    </citation>
    <scope>NUCLEOTIDE SEQUENCE</scope>
</reference>
<dbReference type="Proteomes" id="UP001174909">
    <property type="component" value="Unassembled WGS sequence"/>
</dbReference>
<dbReference type="PANTHER" id="PTHR12974">
    <property type="entry name" value="PRION-LIKE- Q/N-RICH -DOMAIN-BEARING PROTEIN PROTEIN 44"/>
    <property type="match status" value="1"/>
</dbReference>
<gene>
    <name evidence="6" type="ORF">GBAR_LOCUS6046</name>
</gene>
<dbReference type="EC" id="2.7.7.19" evidence="2"/>
<evidence type="ECO:0000256" key="1">
    <source>
        <dbReference type="ARBA" id="ARBA00007631"/>
    </source>
</evidence>
<dbReference type="SMART" id="SM01153">
    <property type="entry name" value="DUF1693"/>
    <property type="match status" value="1"/>
</dbReference>
<dbReference type="InterPro" id="IPR012937">
    <property type="entry name" value="TET5"/>
</dbReference>
<evidence type="ECO:0000313" key="6">
    <source>
        <dbReference type="EMBL" id="CAI8008883.1"/>
    </source>
</evidence>
<dbReference type="AlphaFoldDB" id="A0AA35RDU0"/>
<evidence type="ECO:0000256" key="2">
    <source>
        <dbReference type="ARBA" id="ARBA00012388"/>
    </source>
</evidence>
<proteinExistence type="inferred from homology"/>
<keyword evidence="3" id="KW-0808">Transferase</keyword>
<evidence type="ECO:0000313" key="7">
    <source>
        <dbReference type="Proteomes" id="UP001174909"/>
    </source>
</evidence>
<dbReference type="Pfam" id="PF07984">
    <property type="entry name" value="NTP_transf_7"/>
    <property type="match status" value="1"/>
</dbReference>
<dbReference type="GO" id="GO:0048255">
    <property type="term" value="P:mRNA stabilization"/>
    <property type="evidence" value="ECO:0007669"/>
    <property type="project" value="TreeGrafter"/>
</dbReference>
<protein>
    <recommendedName>
        <fullName evidence="2">polynucleotide adenylyltransferase</fullName>
        <ecNumber evidence="2">2.7.7.19</ecNumber>
    </recommendedName>
</protein>
<feature type="region of interest" description="Disordered" evidence="5">
    <location>
        <begin position="407"/>
        <end position="467"/>
    </location>
</feature>
<name>A0AA35RDU0_GEOBA</name>
<dbReference type="EMBL" id="CASHTH010000906">
    <property type="protein sequence ID" value="CAI8008883.1"/>
    <property type="molecule type" value="Genomic_DNA"/>
</dbReference>
<evidence type="ECO:0000256" key="5">
    <source>
        <dbReference type="SAM" id="MobiDB-lite"/>
    </source>
</evidence>
<dbReference type="GO" id="GO:1990817">
    <property type="term" value="F:poly(A) RNA polymerase activity"/>
    <property type="evidence" value="ECO:0007669"/>
    <property type="project" value="UniProtKB-EC"/>
</dbReference>
<accession>A0AA35RDU0</accession>
<evidence type="ECO:0000256" key="4">
    <source>
        <dbReference type="ARBA" id="ARBA00047933"/>
    </source>
</evidence>
<feature type="region of interest" description="Disordered" evidence="5">
    <location>
        <begin position="1"/>
        <end position="36"/>
    </location>
</feature>
<feature type="compositionally biased region" description="Basic residues" evidence="5">
    <location>
        <begin position="437"/>
        <end position="450"/>
    </location>
</feature>
<dbReference type="GO" id="GO:0003723">
    <property type="term" value="F:RNA binding"/>
    <property type="evidence" value="ECO:0007669"/>
    <property type="project" value="TreeGrafter"/>
</dbReference>
<organism evidence="6 7">
    <name type="scientific">Geodia barretti</name>
    <name type="common">Barrett's horny sponge</name>
    <dbReference type="NCBI Taxonomy" id="519541"/>
    <lineage>
        <taxon>Eukaryota</taxon>
        <taxon>Metazoa</taxon>
        <taxon>Porifera</taxon>
        <taxon>Demospongiae</taxon>
        <taxon>Heteroscleromorpha</taxon>
        <taxon>Tetractinellida</taxon>
        <taxon>Astrophorina</taxon>
        <taxon>Geodiidae</taxon>
        <taxon>Geodia</taxon>
    </lineage>
</organism>
<sequence>MNLPPAPLPPSSTSETHVDVAATGTTPGTGSVPEHGHPLSFDQVQRLCSVLTESVTLTPKDPGSNFPVLQISPAAIVKVVRQRLIRKGITIRDIRMNGSAASYCLCERHTDSSLPELKFNDVDLIFGVSIDEWCRERDFHIIKEEVLTSLLDFFPEESSKARISGHLLEETYARKMVLVMTPKIEWSLFSLGDETGMRSIELKFVNKIQRQFEFTVDSFQICLDEYFTYGRCTEDSPVAISAEFFPTVHAISVYPDYEEAMKHLNERLIHTQNPEEIRGGGLLKYCTLLVNGFKPAESSQMEKLEPYMCSRFFIDFPADFQQYYKIRRCVTTRFLSVRELGKCQEFLQILFMVVSSQARCLMESERQKTMSVIVHISFEVGQPFPPPMAMFSSYPIHPPPCVPLRVQTSSYHHHGNGRSNYPRNRRHFTPPFESSSHQHHPHHHHNHSSYHRAPWSTVKRAPTAQVR</sequence>
<keyword evidence="7" id="KW-1185">Reference proteome</keyword>
<comment type="caution">
    <text evidence="6">The sequence shown here is derived from an EMBL/GenBank/DDBJ whole genome shotgun (WGS) entry which is preliminary data.</text>
</comment>
<feature type="compositionally biased region" description="Pro residues" evidence="5">
    <location>
        <begin position="1"/>
        <end position="10"/>
    </location>
</feature>
<comment type="similarity">
    <text evidence="1">Belongs to the TENT family.</text>
</comment>